<comment type="caution">
    <text evidence="1">The sequence shown here is derived from an EMBL/GenBank/DDBJ whole genome shotgun (WGS) entry which is preliminary data.</text>
</comment>
<dbReference type="AlphaFoldDB" id="A0A556MN85"/>
<proteinExistence type="predicted"/>
<evidence type="ECO:0000313" key="2">
    <source>
        <dbReference type="Proteomes" id="UP000316008"/>
    </source>
</evidence>
<protein>
    <submittedName>
        <fullName evidence="1">Grasp-with-spasm system ATP-grasp peptide maturase</fullName>
    </submittedName>
</protein>
<name>A0A556MN85_9FLAO</name>
<dbReference type="OrthoDB" id="583309at2"/>
<evidence type="ECO:0000313" key="1">
    <source>
        <dbReference type="EMBL" id="TSJ41288.1"/>
    </source>
</evidence>
<dbReference type="NCBIfam" id="TIGR04192">
    <property type="entry name" value="GRASP_w_spasm"/>
    <property type="match status" value="1"/>
</dbReference>
<dbReference type="EMBL" id="VLPL01000008">
    <property type="protein sequence ID" value="TSJ41288.1"/>
    <property type="molecule type" value="Genomic_DNA"/>
</dbReference>
<dbReference type="Gene3D" id="3.30.470.20">
    <property type="entry name" value="ATP-grasp fold, B domain"/>
    <property type="match status" value="1"/>
</dbReference>
<dbReference type="SUPFAM" id="SSF56059">
    <property type="entry name" value="Glutathione synthetase ATP-binding domain-like"/>
    <property type="match status" value="1"/>
</dbReference>
<accession>A0A556MN85</accession>
<dbReference type="Proteomes" id="UP000316008">
    <property type="component" value="Unassembled WGS sequence"/>
</dbReference>
<organism evidence="1 2">
    <name type="scientific">Fluviicola chungangensis</name>
    <dbReference type="NCBI Taxonomy" id="2597671"/>
    <lineage>
        <taxon>Bacteria</taxon>
        <taxon>Pseudomonadati</taxon>
        <taxon>Bacteroidota</taxon>
        <taxon>Flavobacteriia</taxon>
        <taxon>Flavobacteriales</taxon>
        <taxon>Crocinitomicaceae</taxon>
        <taxon>Fluviicola</taxon>
    </lineage>
</organism>
<reference evidence="1 2" key="1">
    <citation type="submission" date="2019-07" db="EMBL/GenBank/DDBJ databases">
        <authorList>
            <person name="Huq M.A."/>
        </authorList>
    </citation>
    <scope>NUCLEOTIDE SEQUENCE [LARGE SCALE GENOMIC DNA]</scope>
    <source>
        <strain evidence="1 2">MAH-3</strain>
    </source>
</reference>
<sequence>MILILTDKEEPTSDLIIGWLLRMQKPFYRISVADVLEFNKVYMNPETKTIEIIFSFVRNGETITIDTKDITSYWYRRSILSKKFKEINYGPYHEEVSDILNGYKKEEHLELIKYLNYVLDKKAKLNSDIDNEVIKFQSLDLALKVGLEIPSTLVTTKKSDLLEFVKAGNDKIITKPIGNPFSFVNHGMYQFTSLVELDRVPEQFELSQVQKAIDKKFELRIFYFNLKFYSSAVMSQANEKTKIDVKNYDDNNPNRIVPYLLPAEIENKLRRLMNLLNLKSGSIDMIVDKNDKFIFLEVNPIGQFEQVANPCNYDLYYLIADHL</sequence>
<gene>
    <name evidence="1" type="primary">gwsG</name>
    <name evidence="1" type="ORF">FO442_15365</name>
</gene>
<dbReference type="InterPro" id="IPR026455">
    <property type="entry name" value="GRASP_w_spasm"/>
</dbReference>
<keyword evidence="2" id="KW-1185">Reference proteome</keyword>
<dbReference type="RefSeq" id="WP_144334100.1">
    <property type="nucleotide sequence ID" value="NZ_VLPL01000008.1"/>
</dbReference>